<dbReference type="AlphaFoldDB" id="A0A4Y1QV21"/>
<dbReference type="CDD" id="cd00371">
    <property type="entry name" value="HMA"/>
    <property type="match status" value="1"/>
</dbReference>
<dbReference type="EMBL" id="AP019297">
    <property type="protein sequence ID" value="BBG95715.1"/>
    <property type="molecule type" value="Genomic_DNA"/>
</dbReference>
<proteinExistence type="predicted"/>
<accession>A0A4Y1QV21</accession>
<keyword evidence="1" id="KW-0479">Metal-binding</keyword>
<dbReference type="InterPro" id="IPR006121">
    <property type="entry name" value="HMA_dom"/>
</dbReference>
<dbReference type="PANTHER" id="PTHR22814:SF84">
    <property type="entry name" value="HEAVY METAL-ASSOCIATED ISOPRENYLATED PLANT PROTEIN 24"/>
    <property type="match status" value="1"/>
</dbReference>
<evidence type="ECO:0000259" key="2">
    <source>
        <dbReference type="PROSITE" id="PS50846"/>
    </source>
</evidence>
<dbReference type="PANTHER" id="PTHR22814">
    <property type="entry name" value="COPPER TRANSPORT PROTEIN ATOX1-RELATED"/>
    <property type="match status" value="1"/>
</dbReference>
<evidence type="ECO:0000256" key="1">
    <source>
        <dbReference type="ARBA" id="ARBA00022723"/>
    </source>
</evidence>
<feature type="domain" description="HMA" evidence="2">
    <location>
        <begin position="154"/>
        <end position="218"/>
    </location>
</feature>
<name>A0A4Y1QV21_PRUDU</name>
<dbReference type="Pfam" id="PF00403">
    <property type="entry name" value="HMA"/>
    <property type="match status" value="1"/>
</dbReference>
<dbReference type="PROSITE" id="PS50846">
    <property type="entry name" value="HMA_2"/>
    <property type="match status" value="1"/>
</dbReference>
<organism evidence="3">
    <name type="scientific">Prunus dulcis</name>
    <name type="common">Almond</name>
    <name type="synonym">Amygdalus dulcis</name>
    <dbReference type="NCBI Taxonomy" id="3755"/>
    <lineage>
        <taxon>Eukaryota</taxon>
        <taxon>Viridiplantae</taxon>
        <taxon>Streptophyta</taxon>
        <taxon>Embryophyta</taxon>
        <taxon>Tracheophyta</taxon>
        <taxon>Spermatophyta</taxon>
        <taxon>Magnoliopsida</taxon>
        <taxon>eudicotyledons</taxon>
        <taxon>Gunneridae</taxon>
        <taxon>Pentapetalae</taxon>
        <taxon>rosids</taxon>
        <taxon>fabids</taxon>
        <taxon>Rosales</taxon>
        <taxon>Rosaceae</taxon>
        <taxon>Amygdaloideae</taxon>
        <taxon>Amygdaleae</taxon>
        <taxon>Prunus</taxon>
    </lineage>
</organism>
<reference evidence="3" key="1">
    <citation type="journal article" date="2019" name="Science">
        <title>Mutation of a bHLH transcription factor allowed almond domestication.</title>
        <authorList>
            <person name="Sanchez-Perez R."/>
            <person name="Pavan S."/>
            <person name="Mazzeo R."/>
            <person name="Moldovan C."/>
            <person name="Aiese Cigliano R."/>
            <person name="Del Cueto J."/>
            <person name="Ricciardi F."/>
            <person name="Lotti C."/>
            <person name="Ricciardi L."/>
            <person name="Dicenta F."/>
            <person name="Lopez-Marques R.L."/>
            <person name="Lindberg Moller B."/>
        </authorList>
    </citation>
    <scope>NUCLEOTIDE SEQUENCE</scope>
</reference>
<sequence>MDGPHKKKRAKPSFSWRYWELRNPKFNPEKMHGAFIVMNSQSSLDATWQSSGTHCGFNRTAQTYLINQPIQIHKSTIACEQVEEKPPAPFDVILDSHDLFDLSHYKIRRLEASKTKTKTGGFWKKLKMGVQGTLEYLSNLLSSARRGKKKRKQIQTVAVKIRMDCEGCARKVKKVLSGVKGAKSVDIDLKQQKATVTGYNVEAKKVLKAAQSTKKKCELWPYVPYTLVAHPYVSGAYDKKAPPNMVRKVPDTATISDTAVDESYTIMFSDDNPNACSIM</sequence>
<evidence type="ECO:0000313" key="3">
    <source>
        <dbReference type="EMBL" id="BBG95715.1"/>
    </source>
</evidence>
<dbReference type="SUPFAM" id="SSF55008">
    <property type="entry name" value="HMA, heavy metal-associated domain"/>
    <property type="match status" value="1"/>
</dbReference>
<protein>
    <submittedName>
        <fullName evidence="3">Heavy metal transport/detoxification superfamily protein</fullName>
    </submittedName>
</protein>
<dbReference type="InterPro" id="IPR036163">
    <property type="entry name" value="HMA_dom_sf"/>
</dbReference>
<dbReference type="GO" id="GO:0046872">
    <property type="term" value="F:metal ion binding"/>
    <property type="evidence" value="ECO:0007669"/>
    <property type="project" value="UniProtKB-KW"/>
</dbReference>
<dbReference type="Gene3D" id="3.30.70.100">
    <property type="match status" value="1"/>
</dbReference>
<gene>
    <name evidence="3" type="ORF">Prudu_004338</name>
</gene>